<keyword evidence="3" id="KW-1185">Reference proteome</keyword>
<dbReference type="AlphaFoldDB" id="A0A3D8SNF0"/>
<dbReference type="PANTHER" id="PTHR28139">
    <property type="entry name" value="UPF0768 PROTEIN YBL029C-A"/>
    <property type="match status" value="1"/>
</dbReference>
<name>A0A3D8SNF0_9HELO</name>
<evidence type="ECO:0000313" key="2">
    <source>
        <dbReference type="EMBL" id="RDW87714.1"/>
    </source>
</evidence>
<dbReference type="OrthoDB" id="5545479at2759"/>
<comment type="caution">
    <text evidence="2">The sequence shown here is derived from an EMBL/GenBank/DDBJ whole genome shotgun (WGS) entry which is preliminary data.</text>
</comment>
<organism evidence="2 3">
    <name type="scientific">Coleophoma crateriformis</name>
    <dbReference type="NCBI Taxonomy" id="565419"/>
    <lineage>
        <taxon>Eukaryota</taxon>
        <taxon>Fungi</taxon>
        <taxon>Dikarya</taxon>
        <taxon>Ascomycota</taxon>
        <taxon>Pezizomycotina</taxon>
        <taxon>Leotiomycetes</taxon>
        <taxon>Helotiales</taxon>
        <taxon>Dermateaceae</taxon>
        <taxon>Coleophoma</taxon>
    </lineage>
</organism>
<dbReference type="PANTHER" id="PTHR28139:SF1">
    <property type="entry name" value="UPF0768 PROTEIN YBL029C-A"/>
    <property type="match status" value="1"/>
</dbReference>
<dbReference type="EMBL" id="PDLN01000004">
    <property type="protein sequence ID" value="RDW87714.1"/>
    <property type="molecule type" value="Genomic_DNA"/>
</dbReference>
<feature type="region of interest" description="Disordered" evidence="1">
    <location>
        <begin position="111"/>
        <end position="153"/>
    </location>
</feature>
<protein>
    <recommendedName>
        <fullName evidence="4">Rhodopsin family protein</fullName>
    </recommendedName>
</protein>
<reference evidence="2 3" key="1">
    <citation type="journal article" date="2018" name="IMA Fungus">
        <title>IMA Genome-F 9: Draft genome sequence of Annulohypoxylon stygium, Aspergillus mulundensis, Berkeleyomyces basicola (syn. Thielaviopsis basicola), Ceratocystis smalleyi, two Cercospora beticola strains, Coleophoma cylindrospora, Fusarium fracticaudum, Phialophora cf. hyalina, and Morchella septimelata.</title>
        <authorList>
            <person name="Wingfield B.D."/>
            <person name="Bills G.F."/>
            <person name="Dong Y."/>
            <person name="Huang W."/>
            <person name="Nel W.J."/>
            <person name="Swalarsk-Parry B.S."/>
            <person name="Vaghefi N."/>
            <person name="Wilken P.M."/>
            <person name="An Z."/>
            <person name="de Beer Z.W."/>
            <person name="De Vos L."/>
            <person name="Chen L."/>
            <person name="Duong T.A."/>
            <person name="Gao Y."/>
            <person name="Hammerbacher A."/>
            <person name="Kikkert J.R."/>
            <person name="Li Y."/>
            <person name="Li H."/>
            <person name="Li K."/>
            <person name="Li Q."/>
            <person name="Liu X."/>
            <person name="Ma X."/>
            <person name="Naidoo K."/>
            <person name="Pethybridge S.J."/>
            <person name="Sun J."/>
            <person name="Steenkamp E.T."/>
            <person name="van der Nest M.A."/>
            <person name="van Wyk S."/>
            <person name="Wingfield M.J."/>
            <person name="Xiong C."/>
            <person name="Yue Q."/>
            <person name="Zhang X."/>
        </authorList>
    </citation>
    <scope>NUCLEOTIDE SEQUENCE [LARGE SCALE GENOMIC DNA]</scope>
    <source>
        <strain evidence="2 3">BP5796</strain>
    </source>
</reference>
<sequence length="153" mass="16832">MCIVFTCGEHEFSKQLQGYESVVCQCHNCVSHPLPSTFLPRVRDFKTLPLDLNFTANAAQGNFSARVIKRHPWFTFCFVPVVPLSVHGYEDVVCNICKFAQPLQARQDVIAQVNGGGGPPQGYQLQQGPPQGWGGHPPGPPGPPKQQNNMQYG</sequence>
<accession>A0A3D8SNF0</accession>
<gene>
    <name evidence="2" type="ORF">BP5796_03408</name>
</gene>
<evidence type="ECO:0000256" key="1">
    <source>
        <dbReference type="SAM" id="MobiDB-lite"/>
    </source>
</evidence>
<evidence type="ECO:0008006" key="4">
    <source>
        <dbReference type="Google" id="ProtNLM"/>
    </source>
</evidence>
<evidence type="ECO:0000313" key="3">
    <source>
        <dbReference type="Proteomes" id="UP000256328"/>
    </source>
</evidence>
<feature type="compositionally biased region" description="Low complexity" evidence="1">
    <location>
        <begin position="121"/>
        <end position="130"/>
    </location>
</feature>
<proteinExistence type="predicted"/>
<dbReference type="Proteomes" id="UP000256328">
    <property type="component" value="Unassembled WGS sequence"/>
</dbReference>